<proteinExistence type="predicted"/>
<reference evidence="1 2" key="1">
    <citation type="submission" date="2022-12" db="EMBL/GenBank/DDBJ databases">
        <title>Metagenome assembled genome from gulf of manar.</title>
        <authorList>
            <person name="Kohli P."/>
            <person name="Pk S."/>
            <person name="Venkata Ramana C."/>
            <person name="Sasikala C."/>
        </authorList>
    </citation>
    <scope>NUCLEOTIDE SEQUENCE [LARGE SCALE GENOMIC DNA]</scope>
    <source>
        <strain evidence="1">JB008</strain>
    </source>
</reference>
<dbReference type="Proteomes" id="UP001221217">
    <property type="component" value="Unassembled WGS sequence"/>
</dbReference>
<comment type="caution">
    <text evidence="1">The sequence shown here is derived from an EMBL/GenBank/DDBJ whole genome shotgun (WGS) entry which is preliminary data.</text>
</comment>
<evidence type="ECO:0000313" key="1">
    <source>
        <dbReference type="EMBL" id="MDC7228241.1"/>
    </source>
</evidence>
<evidence type="ECO:0000313" key="2">
    <source>
        <dbReference type="Proteomes" id="UP001221217"/>
    </source>
</evidence>
<dbReference type="EMBL" id="JAQQAL010000042">
    <property type="protein sequence ID" value="MDC7228241.1"/>
    <property type="molecule type" value="Genomic_DNA"/>
</dbReference>
<sequence length="85" mass="9420">MFGIDCLGLSAGNKQTANLCIRGHDRNDVTINTIFSENSFELSDSVKFINASSYYEAVVIDEWSGELPVRGQWIVGYGRLMVVAE</sequence>
<dbReference type="AlphaFoldDB" id="A0AAJ1MLT1"/>
<organism evidence="1 2">
    <name type="scientific">Candidatus Thalassospirochaeta sargassi</name>
    <dbReference type="NCBI Taxonomy" id="3119039"/>
    <lineage>
        <taxon>Bacteria</taxon>
        <taxon>Pseudomonadati</taxon>
        <taxon>Spirochaetota</taxon>
        <taxon>Spirochaetia</taxon>
        <taxon>Spirochaetales</taxon>
        <taxon>Spirochaetaceae</taxon>
        <taxon>Candidatus Thalassospirochaeta</taxon>
    </lineage>
</organism>
<gene>
    <name evidence="1" type="ORF">PQJ61_15880</name>
</gene>
<accession>A0AAJ1MLT1</accession>
<name>A0AAJ1MLT1_9SPIO</name>
<protein>
    <submittedName>
        <fullName evidence="1">Uncharacterized protein</fullName>
    </submittedName>
</protein>